<dbReference type="InterPro" id="IPR043736">
    <property type="entry name" value="DUF5681"/>
</dbReference>
<feature type="region of interest" description="Disordered" evidence="1">
    <location>
        <begin position="1"/>
        <end position="26"/>
    </location>
</feature>
<keyword evidence="4" id="KW-1185">Reference proteome</keyword>
<dbReference type="Proteomes" id="UP001556220">
    <property type="component" value="Unassembled WGS sequence"/>
</dbReference>
<dbReference type="RefSeq" id="WP_367852618.1">
    <property type="nucleotide sequence ID" value="NZ_JBFOHK010000001.1"/>
</dbReference>
<proteinExistence type="predicted"/>
<evidence type="ECO:0000313" key="4">
    <source>
        <dbReference type="Proteomes" id="UP001556220"/>
    </source>
</evidence>
<organism evidence="3 4">
    <name type="scientific">Rhodanobacter lycopersici</name>
    <dbReference type="NCBI Taxonomy" id="3162487"/>
    <lineage>
        <taxon>Bacteria</taxon>
        <taxon>Pseudomonadati</taxon>
        <taxon>Pseudomonadota</taxon>
        <taxon>Gammaproteobacteria</taxon>
        <taxon>Lysobacterales</taxon>
        <taxon>Rhodanobacteraceae</taxon>
        <taxon>Rhodanobacter</taxon>
    </lineage>
</organism>
<accession>A0ABV3Q9Y7</accession>
<reference evidence="3 4" key="1">
    <citation type="submission" date="2024-06" db="EMBL/GenBank/DDBJ databases">
        <authorList>
            <person name="Woo H."/>
        </authorList>
    </citation>
    <scope>NUCLEOTIDE SEQUENCE [LARGE SCALE GENOMIC DNA]</scope>
    <source>
        <strain evidence="3 4">Si-c</strain>
    </source>
</reference>
<sequence>MTAQRPPRKSAWKKGQSGNPAGRKKGSINVATRLRTMIDAEAIVRMLELKALEGDVQAARTLLERALPVYRSTASPVELSAMESAETLSDKAHAVLAAVASGELPPDLGASLVTAIGNVTRVVEVDELLRRIEALEKHREEAR</sequence>
<comment type="caution">
    <text evidence="3">The sequence shown here is derived from an EMBL/GenBank/DDBJ whole genome shotgun (WGS) entry which is preliminary data.</text>
</comment>
<evidence type="ECO:0000256" key="1">
    <source>
        <dbReference type="SAM" id="MobiDB-lite"/>
    </source>
</evidence>
<evidence type="ECO:0000259" key="2">
    <source>
        <dbReference type="Pfam" id="PF18932"/>
    </source>
</evidence>
<feature type="domain" description="DUF5681" evidence="2">
    <location>
        <begin position="9"/>
        <end position="66"/>
    </location>
</feature>
<evidence type="ECO:0000313" key="3">
    <source>
        <dbReference type="EMBL" id="MEW9570532.1"/>
    </source>
</evidence>
<dbReference type="Pfam" id="PF18932">
    <property type="entry name" value="DUF5681"/>
    <property type="match status" value="1"/>
</dbReference>
<name>A0ABV3Q9Y7_9GAMM</name>
<feature type="compositionally biased region" description="Basic residues" evidence="1">
    <location>
        <begin position="1"/>
        <end position="12"/>
    </location>
</feature>
<protein>
    <submittedName>
        <fullName evidence="3">DUF5681 domain-containing protein</fullName>
    </submittedName>
</protein>
<gene>
    <name evidence="3" type="ORF">ABQJ54_02070</name>
</gene>
<dbReference type="EMBL" id="JBFOHK010000001">
    <property type="protein sequence ID" value="MEW9570532.1"/>
    <property type="molecule type" value="Genomic_DNA"/>
</dbReference>